<dbReference type="AlphaFoldDB" id="A0A2P8DWN1"/>
<dbReference type="PANTHER" id="PTHR13325:SF3">
    <property type="entry name" value="MEMBRANE-BOUND TRANSCRIPTION FACTOR SITE-2 PROTEASE"/>
    <property type="match status" value="1"/>
</dbReference>
<dbReference type="Proteomes" id="UP000243528">
    <property type="component" value="Unassembled WGS sequence"/>
</dbReference>
<keyword evidence="2" id="KW-0378">Hydrolase</keyword>
<feature type="transmembrane region" description="Helical" evidence="1">
    <location>
        <begin position="355"/>
        <end position="378"/>
    </location>
</feature>
<feature type="transmembrane region" description="Helical" evidence="1">
    <location>
        <begin position="384"/>
        <end position="409"/>
    </location>
</feature>
<dbReference type="PANTHER" id="PTHR13325">
    <property type="entry name" value="PROTEASE M50 MEMBRANE-BOUND TRANSCRIPTION FACTOR SITE 2 PROTEASE"/>
    <property type="match status" value="1"/>
</dbReference>
<feature type="transmembrane region" description="Helical" evidence="1">
    <location>
        <begin position="194"/>
        <end position="216"/>
    </location>
</feature>
<keyword evidence="1" id="KW-0812">Transmembrane</keyword>
<dbReference type="GO" id="GO:0016020">
    <property type="term" value="C:membrane"/>
    <property type="evidence" value="ECO:0007669"/>
    <property type="project" value="InterPro"/>
</dbReference>
<evidence type="ECO:0000256" key="1">
    <source>
        <dbReference type="SAM" id="Phobius"/>
    </source>
</evidence>
<accession>A0A2P8DWN1</accession>
<dbReference type="OrthoDB" id="2680017at2"/>
<dbReference type="RefSeq" id="WP_106538470.1">
    <property type="nucleotide sequence ID" value="NZ_PYGE01000013.1"/>
</dbReference>
<protein>
    <submittedName>
        <fullName evidence="2">Putative peptide zinc metalloprotease protein</fullName>
    </submittedName>
</protein>
<dbReference type="CDD" id="cd05709">
    <property type="entry name" value="S2P-M50"/>
    <property type="match status" value="1"/>
</dbReference>
<feature type="transmembrane region" description="Helical" evidence="1">
    <location>
        <begin position="153"/>
        <end position="174"/>
    </location>
</feature>
<keyword evidence="3" id="KW-1185">Reference proteome</keyword>
<keyword evidence="1" id="KW-1133">Transmembrane helix</keyword>
<feature type="transmembrane region" description="Helical" evidence="1">
    <location>
        <begin position="284"/>
        <end position="305"/>
    </location>
</feature>
<dbReference type="GO" id="GO:0031293">
    <property type="term" value="P:membrane protein intracellular domain proteolysis"/>
    <property type="evidence" value="ECO:0007669"/>
    <property type="project" value="TreeGrafter"/>
</dbReference>
<evidence type="ECO:0000313" key="2">
    <source>
        <dbReference type="EMBL" id="PSL01620.1"/>
    </source>
</evidence>
<dbReference type="InterPro" id="IPR001193">
    <property type="entry name" value="MBTPS2"/>
</dbReference>
<evidence type="ECO:0000313" key="3">
    <source>
        <dbReference type="Proteomes" id="UP000243528"/>
    </source>
</evidence>
<proteinExistence type="predicted"/>
<comment type="caution">
    <text evidence="2">The sequence shown here is derived from an EMBL/GenBank/DDBJ whole genome shotgun (WGS) entry which is preliminary data.</text>
</comment>
<dbReference type="GO" id="GO:0004222">
    <property type="term" value="F:metalloendopeptidase activity"/>
    <property type="evidence" value="ECO:0007669"/>
    <property type="project" value="InterPro"/>
</dbReference>
<dbReference type="EMBL" id="PYGE01000013">
    <property type="protein sequence ID" value="PSL01620.1"/>
    <property type="molecule type" value="Genomic_DNA"/>
</dbReference>
<gene>
    <name evidence="2" type="ORF">CLV30_113108</name>
</gene>
<name>A0A2P8DWN1_9ACTN</name>
<keyword evidence="1" id="KW-0472">Membrane</keyword>
<sequence length="419" mass="45963">MTTVDSTEGGVPADWLQHARPALRPAVRIGPEVTRGDARVHIVGDRDTQAYLKVGAREAFLMRRLDGQHTLAEIGDEYAHRFGKRLAAANWQQLLGMLASRALIEPAGEQQLAEVRDRAEQARRGEGRSPLLWRMPIGGLADRVPAVSRRVGWLLAPAVAVPLTVLGALISLYVVSNFAQLYDAVGAAPSRWSVSVVTVVVTWLVIGCHEFGHGIACHRYGGRPTQIGLMWRFPLIAPYCKVDDVVTFERRSHRVTTSFAGIYVNLIALLPFAALWWWGPASGWWHGLAGALLIVGTASTVANLVPVFKLDGYHMLEHATATMNLQSESFRFVGRFVRGGPAGVSAYPTRARVIFGGYVLLAAAILVPAAVLLVRLWYLTLADLWGTAGAVAFLLGEAILVALFLWWAVSWRQRRRKEA</sequence>
<feature type="transmembrane region" description="Helical" evidence="1">
    <location>
        <begin position="259"/>
        <end position="278"/>
    </location>
</feature>
<keyword evidence="2" id="KW-0645">Protease</keyword>
<reference evidence="2 3" key="1">
    <citation type="submission" date="2018-03" db="EMBL/GenBank/DDBJ databases">
        <title>Genomic Encyclopedia of Archaeal and Bacterial Type Strains, Phase II (KMG-II): from individual species to whole genera.</title>
        <authorList>
            <person name="Goeker M."/>
        </authorList>
    </citation>
    <scope>NUCLEOTIDE SEQUENCE [LARGE SCALE GENOMIC DNA]</scope>
    <source>
        <strain evidence="2 3">DSM 45211</strain>
    </source>
</reference>
<organism evidence="2 3">
    <name type="scientific">Haloactinopolyspora alba</name>
    <dbReference type="NCBI Taxonomy" id="648780"/>
    <lineage>
        <taxon>Bacteria</taxon>
        <taxon>Bacillati</taxon>
        <taxon>Actinomycetota</taxon>
        <taxon>Actinomycetes</taxon>
        <taxon>Jiangellales</taxon>
        <taxon>Jiangellaceae</taxon>
        <taxon>Haloactinopolyspora</taxon>
    </lineage>
</organism>
<dbReference type="GO" id="GO:0005737">
    <property type="term" value="C:cytoplasm"/>
    <property type="evidence" value="ECO:0007669"/>
    <property type="project" value="TreeGrafter"/>
</dbReference>
<keyword evidence="2" id="KW-0482">Metalloprotease</keyword>